<evidence type="ECO:0000256" key="1">
    <source>
        <dbReference type="SAM" id="MobiDB-lite"/>
    </source>
</evidence>
<keyword evidence="2" id="KW-0812">Transmembrane</keyword>
<feature type="region of interest" description="Disordered" evidence="1">
    <location>
        <begin position="505"/>
        <end position="538"/>
    </location>
</feature>
<reference evidence="3" key="1">
    <citation type="submission" date="2023-01" db="EMBL/GenBank/DDBJ databases">
        <title>Colletotrichum chrysophilum M932 genome sequence.</title>
        <authorList>
            <person name="Baroncelli R."/>
        </authorList>
    </citation>
    <scope>NUCLEOTIDE SEQUENCE</scope>
    <source>
        <strain evidence="3">M932</strain>
    </source>
</reference>
<feature type="transmembrane region" description="Helical" evidence="2">
    <location>
        <begin position="410"/>
        <end position="435"/>
    </location>
</feature>
<feature type="compositionally biased region" description="Basic and acidic residues" evidence="1">
    <location>
        <begin position="523"/>
        <end position="538"/>
    </location>
</feature>
<dbReference type="Gene3D" id="2.40.70.10">
    <property type="entry name" value="Acid Proteases"/>
    <property type="match status" value="1"/>
</dbReference>
<accession>A0AAD9AQH6</accession>
<organism evidence="3 4">
    <name type="scientific">Colletotrichum chrysophilum</name>
    <dbReference type="NCBI Taxonomy" id="1836956"/>
    <lineage>
        <taxon>Eukaryota</taxon>
        <taxon>Fungi</taxon>
        <taxon>Dikarya</taxon>
        <taxon>Ascomycota</taxon>
        <taxon>Pezizomycotina</taxon>
        <taxon>Sordariomycetes</taxon>
        <taxon>Hypocreomycetidae</taxon>
        <taxon>Glomerellales</taxon>
        <taxon>Glomerellaceae</taxon>
        <taxon>Colletotrichum</taxon>
        <taxon>Colletotrichum gloeosporioides species complex</taxon>
    </lineage>
</organism>
<proteinExistence type="predicted"/>
<dbReference type="Proteomes" id="UP001243330">
    <property type="component" value="Unassembled WGS sequence"/>
</dbReference>
<evidence type="ECO:0000313" key="4">
    <source>
        <dbReference type="Proteomes" id="UP001243330"/>
    </source>
</evidence>
<evidence type="ECO:0000256" key="2">
    <source>
        <dbReference type="SAM" id="Phobius"/>
    </source>
</evidence>
<protein>
    <submittedName>
        <fullName evidence="3">Aspartic-type endopeptidase</fullName>
    </submittedName>
</protein>
<keyword evidence="2" id="KW-0472">Membrane</keyword>
<dbReference type="AlphaFoldDB" id="A0AAD9AQH6"/>
<comment type="caution">
    <text evidence="3">The sequence shown here is derived from an EMBL/GenBank/DDBJ whole genome shotgun (WGS) entry which is preliminary data.</text>
</comment>
<feature type="region of interest" description="Disordered" evidence="1">
    <location>
        <begin position="445"/>
        <end position="470"/>
    </location>
</feature>
<dbReference type="EMBL" id="JAQOWY010000071">
    <property type="protein sequence ID" value="KAK1852606.1"/>
    <property type="molecule type" value="Genomic_DNA"/>
</dbReference>
<dbReference type="InterPro" id="IPR021109">
    <property type="entry name" value="Peptidase_aspartic_dom_sf"/>
</dbReference>
<dbReference type="SUPFAM" id="SSF50630">
    <property type="entry name" value="Acid proteases"/>
    <property type="match status" value="1"/>
</dbReference>
<evidence type="ECO:0000313" key="3">
    <source>
        <dbReference type="EMBL" id="KAK1852606.1"/>
    </source>
</evidence>
<sequence>MLSVDAGGNFRGSLSKNDAVRYISRGSQIDALNYWPTEYMIWSPWTSMWFNVLGLYLVDESLESYSSDFNMTIAEVHEWSHTYINVTSNVPVGILGLGRGIRESYEQARIDEGIPLGITDPLVKNKSITSNSCFMHLGSNLLNQAISLSFGGYEKNRALGRVATFRLSPYGAFPLAFLIDVALEVEYGGSPFPPGQQLGSVWDADNITNTQKDMVKMFSGPPGSLMVNPDAAFPYLYLPPSVCAAAAAYLPVYFHNDLGLYIWNETGESERVNRITLTVKIPFKLLYLNVSPQRNGSSADMRYWPCKPLDIEGLIMTSTDPISLGRAFLQGAFIGYNYDRKRFYMAQAPGPNVGQRVAVDDDAETLSSNPADYFADTWRRWWTGLDNTTSDDVSGSESSGDGTTTGRTPFGLTAGIVAGAIAGICGAIGGGWWYFRRHRRQAKGENAAAQSGDEYHALGGKPELDGDGVPIAELHPETAKREPQVLAELHSPSSRDELQVESMVYEMPAEDVLPNPTEQPASQEKKDQSPQKPLRDVE</sequence>
<name>A0AAD9AQH6_9PEZI</name>
<keyword evidence="4" id="KW-1185">Reference proteome</keyword>
<keyword evidence="2" id="KW-1133">Transmembrane helix</keyword>
<gene>
    <name evidence="3" type="ORF">CCHR01_04760</name>
</gene>